<dbReference type="PANTHER" id="PTHR30290">
    <property type="entry name" value="PERIPLASMIC BINDING COMPONENT OF ABC TRANSPORTER"/>
    <property type="match status" value="1"/>
</dbReference>
<dbReference type="PROSITE" id="PS51318">
    <property type="entry name" value="TAT"/>
    <property type="match status" value="1"/>
</dbReference>
<keyword evidence="7" id="KW-1185">Reference proteome</keyword>
<dbReference type="PANTHER" id="PTHR30290:SF38">
    <property type="entry name" value="D,D-DIPEPTIDE-BINDING PERIPLASMIC PROTEIN DDPA-RELATED"/>
    <property type="match status" value="1"/>
</dbReference>
<dbReference type="InterPro" id="IPR039424">
    <property type="entry name" value="SBP_5"/>
</dbReference>
<evidence type="ECO:0000256" key="3">
    <source>
        <dbReference type="ARBA" id="ARBA00022729"/>
    </source>
</evidence>
<dbReference type="Proteomes" id="UP001201985">
    <property type="component" value="Unassembled WGS sequence"/>
</dbReference>
<dbReference type="RefSeq" id="WP_241792407.1">
    <property type="nucleotide sequence ID" value="NZ_JALBUU010000004.1"/>
</dbReference>
<dbReference type="EMBL" id="JALBUU010000004">
    <property type="protein sequence ID" value="MCI0752238.1"/>
    <property type="molecule type" value="Genomic_DNA"/>
</dbReference>
<organism evidence="6 7">
    <name type="scientific">Teichococcus vastitatis</name>
    <dbReference type="NCBI Taxonomy" id="2307076"/>
    <lineage>
        <taxon>Bacteria</taxon>
        <taxon>Pseudomonadati</taxon>
        <taxon>Pseudomonadota</taxon>
        <taxon>Alphaproteobacteria</taxon>
        <taxon>Acetobacterales</taxon>
        <taxon>Roseomonadaceae</taxon>
        <taxon>Roseomonas</taxon>
    </lineage>
</organism>
<comment type="caution">
    <text evidence="6">The sequence shown here is derived from an EMBL/GenBank/DDBJ whole genome shotgun (WGS) entry which is preliminary data.</text>
</comment>
<sequence length="528" mass="57704">MPRRRTLLQAASLLAAPLATPRLAAAQAPRVLRFIPQSDLGVLDPVWSTAYVTRNHALLVFDTLFGLDAQYRPQPQMLDGVSVERDGLAWRLRLREGLVFHDGAPVLARDCVASIRRWGARDAFGQTLMAATEEISDPDDRTILFRLKAPFPLLPQALGKAGSSICAIMPRRLAETDPFKQVPEMVGSGPYRFLADERVAGARVAYARHVAYRPREGGAAAFTAGPKQVHFDRVEWHVMPDAGTAAAALQAGEMDWWENPAADLLPLLRRARGVRVELLEDYGYIGCMRFNQLQPPFNNPAVRRAVLGAIRQSDFMQAVAGTDPALWQEGVGFFAPGTPLATTAGLETLAPREPAAARQALREAGYSGEPVVLLNPTDLAPLKALAEVGADALQRAGFAVDVQAMDWGSVLQRLANTGPAAQGGWNVFHTFWAGLDQLNPAVHSYLRGHGRDAGRGWPEAPALETLRTRWLAAATEAEARQLAEAMQRQALLDVPYIPLGQYKVPAAYRDDLSGVLRAFPLFWNLRRG</sequence>
<dbReference type="Gene3D" id="3.10.105.10">
    <property type="entry name" value="Dipeptide-binding Protein, Domain 3"/>
    <property type="match status" value="1"/>
</dbReference>
<dbReference type="InterPro" id="IPR030678">
    <property type="entry name" value="Peptide/Ni-bd"/>
</dbReference>
<dbReference type="SUPFAM" id="SSF53850">
    <property type="entry name" value="Periplasmic binding protein-like II"/>
    <property type="match status" value="1"/>
</dbReference>
<dbReference type="Gene3D" id="3.40.190.10">
    <property type="entry name" value="Periplasmic binding protein-like II"/>
    <property type="match status" value="1"/>
</dbReference>
<gene>
    <name evidence="6" type="ORF">MON41_00490</name>
</gene>
<evidence type="ECO:0000313" key="7">
    <source>
        <dbReference type="Proteomes" id="UP001201985"/>
    </source>
</evidence>
<dbReference type="CDD" id="cd08502">
    <property type="entry name" value="PBP2_NikA_DppA_OppA_like_16"/>
    <property type="match status" value="1"/>
</dbReference>
<keyword evidence="3 4" id="KW-0732">Signal</keyword>
<evidence type="ECO:0000313" key="6">
    <source>
        <dbReference type="EMBL" id="MCI0752238.1"/>
    </source>
</evidence>
<dbReference type="InterPro" id="IPR000914">
    <property type="entry name" value="SBP_5_dom"/>
</dbReference>
<evidence type="ECO:0000256" key="2">
    <source>
        <dbReference type="ARBA" id="ARBA00005695"/>
    </source>
</evidence>
<dbReference type="Pfam" id="PF00496">
    <property type="entry name" value="SBP_bac_5"/>
    <property type="match status" value="1"/>
</dbReference>
<feature type="domain" description="Solute-binding protein family 5" evidence="5">
    <location>
        <begin position="73"/>
        <end position="426"/>
    </location>
</feature>
<evidence type="ECO:0000256" key="4">
    <source>
        <dbReference type="SAM" id="SignalP"/>
    </source>
</evidence>
<reference evidence="6 7" key="1">
    <citation type="submission" date="2022-03" db="EMBL/GenBank/DDBJ databases">
        <title>Complete genome analysis of Roseomonas KG 17.1 : a prolific producer of plant growth promoters.</title>
        <authorList>
            <person name="Saadouli I."/>
            <person name="Najjari A."/>
            <person name="Mosbah A."/>
            <person name="Ouzari H.I."/>
        </authorList>
    </citation>
    <scope>NUCLEOTIDE SEQUENCE [LARGE SCALE GENOMIC DNA]</scope>
    <source>
        <strain evidence="6 7">KG17-1</strain>
    </source>
</reference>
<comment type="similarity">
    <text evidence="2">Belongs to the bacterial solute-binding protein 5 family.</text>
</comment>
<accession>A0ABS9VZ30</accession>
<comment type="subcellular location">
    <subcellularLocation>
        <location evidence="1">Periplasm</location>
    </subcellularLocation>
</comment>
<name>A0ABS9VZ30_9PROT</name>
<feature type="chain" id="PRO_5047174662" evidence="4">
    <location>
        <begin position="25"/>
        <end position="528"/>
    </location>
</feature>
<feature type="signal peptide" evidence="4">
    <location>
        <begin position="1"/>
        <end position="24"/>
    </location>
</feature>
<dbReference type="InterPro" id="IPR006311">
    <property type="entry name" value="TAT_signal"/>
</dbReference>
<evidence type="ECO:0000259" key="5">
    <source>
        <dbReference type="Pfam" id="PF00496"/>
    </source>
</evidence>
<dbReference type="PIRSF" id="PIRSF002741">
    <property type="entry name" value="MppA"/>
    <property type="match status" value="1"/>
</dbReference>
<protein>
    <submittedName>
        <fullName evidence="6">ABC transporter substrate-binding protein</fullName>
    </submittedName>
</protein>
<evidence type="ECO:0000256" key="1">
    <source>
        <dbReference type="ARBA" id="ARBA00004418"/>
    </source>
</evidence>
<proteinExistence type="inferred from homology"/>